<name>A0AAR5QFL7_DENPD</name>
<dbReference type="EC" id="2.7.8.41" evidence="13"/>
<dbReference type="FunFam" id="1.20.120.1760:FF:000005">
    <property type="entry name" value="Cardiolipin synthase 1"/>
    <property type="match status" value="1"/>
</dbReference>
<keyword evidence="4" id="KW-0808">Transferase</keyword>
<evidence type="ECO:0000256" key="8">
    <source>
        <dbReference type="ARBA" id="ARBA00023098"/>
    </source>
</evidence>
<evidence type="ECO:0000313" key="16">
    <source>
        <dbReference type="EnsemblMetazoa" id="XP_019772013.1"/>
    </source>
</evidence>
<dbReference type="EnsemblMetazoa" id="XM_019916454.1">
    <property type="protein sequence ID" value="XP_019772013.1"/>
    <property type="gene ID" value="LOC109545647"/>
</dbReference>
<evidence type="ECO:0000256" key="9">
    <source>
        <dbReference type="ARBA" id="ARBA00023128"/>
    </source>
</evidence>
<evidence type="ECO:0000256" key="11">
    <source>
        <dbReference type="ARBA" id="ARBA00023209"/>
    </source>
</evidence>
<evidence type="ECO:0000256" key="7">
    <source>
        <dbReference type="ARBA" id="ARBA00022989"/>
    </source>
</evidence>
<keyword evidence="12" id="KW-1208">Phospholipid metabolism</keyword>
<evidence type="ECO:0000256" key="14">
    <source>
        <dbReference type="ARBA" id="ARBA00047433"/>
    </source>
</evidence>
<dbReference type="GO" id="GO:0005743">
    <property type="term" value="C:mitochondrial inner membrane"/>
    <property type="evidence" value="ECO:0007669"/>
    <property type="project" value="UniProtKB-SubCell"/>
</dbReference>
<keyword evidence="7 15" id="KW-1133">Transmembrane helix</keyword>
<keyword evidence="17" id="KW-1185">Reference proteome</keyword>
<evidence type="ECO:0000256" key="10">
    <source>
        <dbReference type="ARBA" id="ARBA00023136"/>
    </source>
</evidence>
<dbReference type="CTD" id="43104"/>
<dbReference type="PANTHER" id="PTHR14269:SF60">
    <property type="entry name" value="CARDIOLIPIN SYNTHASE (CMP-FORMING)"/>
    <property type="match status" value="1"/>
</dbReference>
<evidence type="ECO:0000256" key="4">
    <source>
        <dbReference type="ARBA" id="ARBA00022679"/>
    </source>
</evidence>
<evidence type="ECO:0000256" key="5">
    <source>
        <dbReference type="ARBA" id="ARBA00022692"/>
    </source>
</evidence>
<sequence>MNLFKRPAALLSCFPTRHPPRLSDNVYKQCPLDIIRELYRPLIAVDVFLKNLHLRRYRLYSTSSKDAAAKFNKRKDELKAYVDYKKEKLRDTELRIKERGNVLLQDLKDTKTKVRERVEEIVVKENIYTIPNLLCITRMAASPYLGLLIVHGDFDWALGVLGFAAVTDLLDGWIARTWASQSSKMGSFLDPMADKILIATLFLTLTYADLIPFLLTGLIITRDVLLVIAGFIIRYKSLPPPRTFLRYFDATHATAQLEPTFISKVNTAVQLLLVGTTLAAPVFDFVNHPALQGLWYVTAGTTVAAALSYILSKNTYKILTKAPQPRSK</sequence>
<accession>A0AAR5QFL7</accession>
<keyword evidence="8" id="KW-0443">Lipid metabolism</keyword>
<evidence type="ECO:0000256" key="12">
    <source>
        <dbReference type="ARBA" id="ARBA00023264"/>
    </source>
</evidence>
<evidence type="ECO:0000256" key="1">
    <source>
        <dbReference type="ARBA" id="ARBA00004448"/>
    </source>
</evidence>
<dbReference type="Proteomes" id="UP000019118">
    <property type="component" value="Unassembled WGS sequence"/>
</dbReference>
<dbReference type="PANTHER" id="PTHR14269">
    <property type="entry name" value="CDP-DIACYLGLYCEROL--GLYCEROL-3-PHOSPHATE 3-PHOSPHATIDYLTRANSFERASE-RELATED"/>
    <property type="match status" value="1"/>
</dbReference>
<evidence type="ECO:0000256" key="15">
    <source>
        <dbReference type="SAM" id="Phobius"/>
    </source>
</evidence>
<keyword evidence="6" id="KW-0999">Mitochondrion inner membrane</keyword>
<organism evidence="16 17">
    <name type="scientific">Dendroctonus ponderosae</name>
    <name type="common">Mountain pine beetle</name>
    <dbReference type="NCBI Taxonomy" id="77166"/>
    <lineage>
        <taxon>Eukaryota</taxon>
        <taxon>Metazoa</taxon>
        <taxon>Ecdysozoa</taxon>
        <taxon>Arthropoda</taxon>
        <taxon>Hexapoda</taxon>
        <taxon>Insecta</taxon>
        <taxon>Pterygota</taxon>
        <taxon>Neoptera</taxon>
        <taxon>Endopterygota</taxon>
        <taxon>Coleoptera</taxon>
        <taxon>Polyphaga</taxon>
        <taxon>Cucujiformia</taxon>
        <taxon>Curculionidae</taxon>
        <taxon>Scolytinae</taxon>
        <taxon>Dendroctonus</taxon>
    </lineage>
</organism>
<keyword evidence="9" id="KW-0496">Mitochondrion</keyword>
<reference evidence="17" key="1">
    <citation type="journal article" date="2013" name="Genome Biol.">
        <title>Draft genome of the mountain pine beetle, Dendroctonus ponderosae Hopkins, a major forest pest.</title>
        <authorList>
            <person name="Keeling C.I."/>
            <person name="Yuen M.M."/>
            <person name="Liao N.Y."/>
            <person name="Docking T.R."/>
            <person name="Chan S.K."/>
            <person name="Taylor G.A."/>
            <person name="Palmquist D.L."/>
            <person name="Jackman S.D."/>
            <person name="Nguyen A."/>
            <person name="Li M."/>
            <person name="Henderson H."/>
            <person name="Janes J.K."/>
            <person name="Zhao Y."/>
            <person name="Pandoh P."/>
            <person name="Moore R."/>
            <person name="Sperling F.A."/>
            <person name="Huber D.P."/>
            <person name="Birol I."/>
            <person name="Jones S.J."/>
            <person name="Bohlmann J."/>
        </authorList>
    </citation>
    <scope>NUCLEOTIDE SEQUENCE</scope>
</reference>
<dbReference type="AlphaFoldDB" id="A0AAR5QFL7"/>
<evidence type="ECO:0000256" key="13">
    <source>
        <dbReference type="ARBA" id="ARBA00039001"/>
    </source>
</evidence>
<feature type="transmembrane region" description="Helical" evidence="15">
    <location>
        <begin position="293"/>
        <end position="311"/>
    </location>
</feature>
<feature type="transmembrane region" description="Helical" evidence="15">
    <location>
        <begin position="196"/>
        <end position="220"/>
    </location>
</feature>
<evidence type="ECO:0000256" key="6">
    <source>
        <dbReference type="ARBA" id="ARBA00022792"/>
    </source>
</evidence>
<dbReference type="GeneID" id="109545647"/>
<dbReference type="Gene3D" id="1.20.120.1760">
    <property type="match status" value="1"/>
</dbReference>
<protein>
    <recommendedName>
        <fullName evidence="13">cardiolipin synthase (CMP-forming)</fullName>
        <ecNumber evidence="13">2.7.8.41</ecNumber>
    </recommendedName>
</protein>
<comment type="similarity">
    <text evidence="2">Belongs to the CDP-alcohol phosphatidyltransferase class-I family.</text>
</comment>
<dbReference type="GO" id="GO:0032049">
    <property type="term" value="P:cardiolipin biosynthetic process"/>
    <property type="evidence" value="ECO:0007669"/>
    <property type="project" value="TreeGrafter"/>
</dbReference>
<dbReference type="RefSeq" id="XP_019772013.1">
    <property type="nucleotide sequence ID" value="XM_019916454.2"/>
</dbReference>
<dbReference type="InterPro" id="IPR050324">
    <property type="entry name" value="CDP-alcohol_PTase-I"/>
</dbReference>
<dbReference type="InterPro" id="IPR000462">
    <property type="entry name" value="CDP-OH_P_trans"/>
</dbReference>
<reference evidence="16" key="2">
    <citation type="submission" date="2024-08" db="UniProtKB">
        <authorList>
            <consortium name="EnsemblMetazoa"/>
        </authorList>
    </citation>
    <scope>IDENTIFICATION</scope>
</reference>
<evidence type="ECO:0000313" key="17">
    <source>
        <dbReference type="Proteomes" id="UP000019118"/>
    </source>
</evidence>
<keyword evidence="10 15" id="KW-0472">Membrane</keyword>
<keyword evidence="5 15" id="KW-0812">Transmembrane</keyword>
<dbReference type="Pfam" id="PF01066">
    <property type="entry name" value="CDP-OH_P_transf"/>
    <property type="match status" value="1"/>
</dbReference>
<comment type="catalytic activity">
    <reaction evidence="14">
        <text>a CDP-1,2-diacyl-sn-glycerol + a 1,2-diacyl-sn-glycero-3-phospho-(1'-sn-glycerol) = a cardiolipin + CMP + H(+)</text>
        <dbReference type="Rhea" id="RHEA:32931"/>
        <dbReference type="ChEBI" id="CHEBI:15378"/>
        <dbReference type="ChEBI" id="CHEBI:58332"/>
        <dbReference type="ChEBI" id="CHEBI:60377"/>
        <dbReference type="ChEBI" id="CHEBI:62237"/>
        <dbReference type="ChEBI" id="CHEBI:64716"/>
        <dbReference type="EC" id="2.7.8.41"/>
    </reaction>
</comment>
<evidence type="ECO:0000256" key="3">
    <source>
        <dbReference type="ARBA" id="ARBA00022516"/>
    </source>
</evidence>
<keyword evidence="11" id="KW-0594">Phospholipid biosynthesis</keyword>
<evidence type="ECO:0000256" key="2">
    <source>
        <dbReference type="ARBA" id="ARBA00010441"/>
    </source>
</evidence>
<dbReference type="GO" id="GO:0043337">
    <property type="term" value="F:cardiolipin synthase (CMP-forming)"/>
    <property type="evidence" value="ECO:0007669"/>
    <property type="project" value="UniProtKB-EC"/>
</dbReference>
<dbReference type="KEGG" id="dpa:109545647"/>
<keyword evidence="3" id="KW-0444">Lipid biosynthesis</keyword>
<proteinExistence type="inferred from homology"/>
<dbReference type="InterPro" id="IPR043130">
    <property type="entry name" value="CDP-OH_PTrfase_TM_dom"/>
</dbReference>
<comment type="subcellular location">
    <subcellularLocation>
        <location evidence="1">Mitochondrion inner membrane</location>
        <topology evidence="1">Multi-pass membrane protein</topology>
    </subcellularLocation>
</comment>